<proteinExistence type="inferred from homology"/>
<dbReference type="InterPro" id="IPR052630">
    <property type="entry name" value="TTC17"/>
</dbReference>
<evidence type="ECO:0000256" key="9">
    <source>
        <dbReference type="ARBA" id="ARBA00023136"/>
    </source>
</evidence>
<dbReference type="Gene3D" id="1.25.40.10">
    <property type="entry name" value="Tetratricopeptide repeat domain"/>
    <property type="match status" value="3"/>
</dbReference>
<evidence type="ECO:0000256" key="16">
    <source>
        <dbReference type="SAM" id="MobiDB-lite"/>
    </source>
</evidence>
<comment type="function">
    <text evidence="11">Plays a role in primary ciliogenesis by modulating actin polymerization.</text>
</comment>
<dbReference type="InterPro" id="IPR013105">
    <property type="entry name" value="TPR_2"/>
</dbReference>
<evidence type="ECO:0000256" key="5">
    <source>
        <dbReference type="ARBA" id="ARBA00022737"/>
    </source>
</evidence>
<dbReference type="InterPro" id="IPR019734">
    <property type="entry name" value="TPR_rpt"/>
</dbReference>
<dbReference type="GO" id="GO:0005737">
    <property type="term" value="C:cytoplasm"/>
    <property type="evidence" value="ECO:0007669"/>
    <property type="project" value="TreeGrafter"/>
</dbReference>
<dbReference type="GO" id="GO:0005886">
    <property type="term" value="C:plasma membrane"/>
    <property type="evidence" value="ECO:0007669"/>
    <property type="project" value="UniProtKB-SubCell"/>
</dbReference>
<keyword evidence="10" id="KW-0206">Cytoskeleton</keyword>
<reference evidence="17" key="2">
    <citation type="submission" date="2025-09" db="UniProtKB">
        <authorList>
            <consortium name="Ensembl"/>
        </authorList>
    </citation>
    <scope>IDENTIFICATION</scope>
</reference>
<evidence type="ECO:0000256" key="12">
    <source>
        <dbReference type="ARBA" id="ARBA00061326"/>
    </source>
</evidence>
<keyword evidence="3" id="KW-1003">Cell membrane</keyword>
<protein>
    <recommendedName>
        <fullName evidence="13">Tetratricopeptide repeat protein 17</fullName>
    </recommendedName>
</protein>
<evidence type="ECO:0000256" key="1">
    <source>
        <dbReference type="ARBA" id="ARBA00004236"/>
    </source>
</evidence>
<feature type="repeat" description="TPR" evidence="14">
    <location>
        <begin position="1029"/>
        <end position="1062"/>
    </location>
</feature>
<dbReference type="AlphaFoldDB" id="A0A672SLG1"/>
<accession>A0A672SLG1</accession>
<evidence type="ECO:0000313" key="18">
    <source>
        <dbReference type="Proteomes" id="UP000472262"/>
    </source>
</evidence>
<evidence type="ECO:0000256" key="15">
    <source>
        <dbReference type="SAM" id="Coils"/>
    </source>
</evidence>
<dbReference type="PROSITE" id="PS50005">
    <property type="entry name" value="TPR"/>
    <property type="match status" value="2"/>
</dbReference>
<dbReference type="Pfam" id="PF13181">
    <property type="entry name" value="TPR_8"/>
    <property type="match status" value="1"/>
</dbReference>
<keyword evidence="9" id="KW-0472">Membrane</keyword>
<sequence length="1085" mass="122984">MADDKSNSIGSHSTNKRFWSPSVRGAAVVFIGILLAEPARATTHWVVTEDGKIQQQVDSPLNLKHPHHLVLFMQQETRVNYLKKLEKQLVAQKIHIEENEDRDTGLEQRHYKEDADCVTAKVALGDLDLYDGTFISLESKDINPEDFLDPISPLPPDLEKPDCAKILDLPYSIHAFQHLRGVQEKVNLTSPLLSKDDPIFTSLSLKLGQSVDEIGHRIHQALLKNSSSWVLYNLASFYWRMKNEPRRAVDCVVRALHFSPRQHKDVALINMANILHRAHFSADAAILAHAALDLTTDLLTSHYTLGNIYAMLGEYNHSVLCYEQALQAQPGFEQALRRKHAVLCQQKLEQRLEAQHRSLQRTLNELKEYQKQHDHYLRQQEMLDKHKLIQEEQILRNIIHETQMAKEAQLGNHQMCHMGQQKFTLHCPYDLPVRYHRGELFENVHYIQVKLKTHHSNYFALCVGGVGCHCHDNDFYVKKLLAAHNWLSDCLLATFECKTRIVMVKTKALPKVKWNVIFSQMSGPLWMIQNEAGLFWRAKGNGTQALACLRQALHSAPPQHRDMPLINTANLLLHYGLHDEAHELLQQALQINRSEPHTLLSLVNVHLSQGNLTGALAVFRRALTLTVHCPQCRASLPLMRCLQFYPFLYNLQHQACPCKYFLLANVVKSHDKFELAAKSQHSLPFLSVLLSSSAEVVVDSNGSGEASGQDRVREQKTDGVEEEEQDWRLREELIGAFEGALDMNGRTGDLRGIRVLKTDRVMGARAGGPCFGNCEDDEGAEWITFQVKRVKKPKTDNSEGWVGEGDVRQSEPAASNSILEISGPTIPSPGPSERWKDYSSLGWPGPEECQRTRRVDLTTVASTWLAVSAKNIDITEHIDFATPLQEPAVEPVCNANLPASMHTLDHLSGVANRGGIHYTGESQLREVLQNLGKDQFPSQSFEQVGTRIAKVLEKNQTSWVLSSMAALYWRVKGQGKRAIDCLRQALNYAPHHMKDVPLISLANIFHNARLWEDALTVARMAVEIAPHFVVNHFTLANVYIAMEEFEKAMHWYESTLKLQPEFGPAKDRLRTIQCYLLSKRDRRAP</sequence>
<keyword evidence="18" id="KW-1185">Reference proteome</keyword>
<gene>
    <name evidence="17" type="primary">LOC107596492</name>
</gene>
<organism evidence="17 18">
    <name type="scientific">Sinocyclocheilus grahami</name>
    <name type="common">Dianchi golden-line fish</name>
    <name type="synonym">Barbus grahami</name>
    <dbReference type="NCBI Taxonomy" id="75366"/>
    <lineage>
        <taxon>Eukaryota</taxon>
        <taxon>Metazoa</taxon>
        <taxon>Chordata</taxon>
        <taxon>Craniata</taxon>
        <taxon>Vertebrata</taxon>
        <taxon>Euteleostomi</taxon>
        <taxon>Actinopterygii</taxon>
        <taxon>Neopterygii</taxon>
        <taxon>Teleostei</taxon>
        <taxon>Ostariophysi</taxon>
        <taxon>Cypriniformes</taxon>
        <taxon>Cyprinidae</taxon>
        <taxon>Cyprininae</taxon>
        <taxon>Sinocyclocheilus</taxon>
    </lineage>
</organism>
<evidence type="ECO:0000256" key="2">
    <source>
        <dbReference type="ARBA" id="ARBA00004245"/>
    </source>
</evidence>
<dbReference type="InParanoid" id="A0A672SLG1"/>
<dbReference type="FunFam" id="1.25.40.10:FF:000111">
    <property type="entry name" value="tetratricopeptide repeat protein 17 isoform X1"/>
    <property type="match status" value="1"/>
</dbReference>
<dbReference type="Ensembl" id="ENSSGRT00000109446.1">
    <property type="protein sequence ID" value="ENSSGRP00000102932.1"/>
    <property type="gene ID" value="ENSSGRG00000051128.1"/>
</dbReference>
<reference evidence="17" key="1">
    <citation type="submission" date="2025-08" db="UniProtKB">
        <authorList>
            <consortium name="Ensembl"/>
        </authorList>
    </citation>
    <scope>IDENTIFICATION</scope>
</reference>
<dbReference type="PANTHER" id="PTHR16091">
    <property type="entry name" value="TTC17 PROTEIN"/>
    <property type="match status" value="1"/>
</dbReference>
<dbReference type="Pfam" id="PF07719">
    <property type="entry name" value="TPR_2"/>
    <property type="match status" value="1"/>
</dbReference>
<dbReference type="SMART" id="SM00028">
    <property type="entry name" value="TPR"/>
    <property type="match status" value="8"/>
</dbReference>
<evidence type="ECO:0000313" key="17">
    <source>
        <dbReference type="Ensembl" id="ENSSGRP00000102932.1"/>
    </source>
</evidence>
<evidence type="ECO:0000256" key="10">
    <source>
        <dbReference type="ARBA" id="ARBA00023212"/>
    </source>
</evidence>
<comment type="subcellular location">
    <subcellularLocation>
        <location evidence="1">Cell membrane</location>
    </subcellularLocation>
    <subcellularLocation>
        <location evidence="2">Cytoplasm</location>
        <location evidence="2">Cytoskeleton</location>
    </subcellularLocation>
</comment>
<keyword evidence="7 14" id="KW-0802">TPR repeat</keyword>
<evidence type="ECO:0000256" key="3">
    <source>
        <dbReference type="ARBA" id="ARBA00022475"/>
    </source>
</evidence>
<feature type="region of interest" description="Disordered" evidence="16">
    <location>
        <begin position="700"/>
        <end position="725"/>
    </location>
</feature>
<dbReference type="InterPro" id="IPR011990">
    <property type="entry name" value="TPR-like_helical_dom_sf"/>
</dbReference>
<feature type="coiled-coil region" evidence="15">
    <location>
        <begin position="345"/>
        <end position="379"/>
    </location>
</feature>
<evidence type="ECO:0000256" key="14">
    <source>
        <dbReference type="PROSITE-ProRule" id="PRU00339"/>
    </source>
</evidence>
<keyword evidence="5" id="KW-0677">Repeat</keyword>
<evidence type="ECO:0000256" key="11">
    <source>
        <dbReference type="ARBA" id="ARBA00037538"/>
    </source>
</evidence>
<dbReference type="GO" id="GO:0015629">
    <property type="term" value="C:actin cytoskeleton"/>
    <property type="evidence" value="ECO:0007669"/>
    <property type="project" value="TreeGrafter"/>
</dbReference>
<dbReference type="GO" id="GO:0030041">
    <property type="term" value="P:actin filament polymerization"/>
    <property type="evidence" value="ECO:0007669"/>
    <property type="project" value="TreeGrafter"/>
</dbReference>
<evidence type="ECO:0000256" key="13">
    <source>
        <dbReference type="ARBA" id="ARBA00073935"/>
    </source>
</evidence>
<dbReference type="OMA" id="PDDHAKQ"/>
<dbReference type="GO" id="GO:0044782">
    <property type="term" value="P:cilium organization"/>
    <property type="evidence" value="ECO:0007669"/>
    <property type="project" value="TreeGrafter"/>
</dbReference>
<name>A0A672SLG1_SINGR</name>
<dbReference type="PANTHER" id="PTHR16091:SF1">
    <property type="entry name" value="TETRATRICOPEPTIDE REPEAT PROTEIN 17"/>
    <property type="match status" value="1"/>
</dbReference>
<evidence type="ECO:0000256" key="4">
    <source>
        <dbReference type="ARBA" id="ARBA00022490"/>
    </source>
</evidence>
<comment type="similarity">
    <text evidence="12">Belongs to the TTC17 family.</text>
</comment>
<dbReference type="Proteomes" id="UP000472262">
    <property type="component" value="Unassembled WGS sequence"/>
</dbReference>
<evidence type="ECO:0000256" key="8">
    <source>
        <dbReference type="ARBA" id="ARBA00023054"/>
    </source>
</evidence>
<keyword evidence="4" id="KW-0963">Cytoplasm</keyword>
<dbReference type="SUPFAM" id="SSF48452">
    <property type="entry name" value="TPR-like"/>
    <property type="match status" value="1"/>
</dbReference>
<evidence type="ECO:0000256" key="7">
    <source>
        <dbReference type="ARBA" id="ARBA00022803"/>
    </source>
</evidence>
<keyword evidence="6" id="KW-0970">Cilium biogenesis/degradation</keyword>
<feature type="repeat" description="TPR" evidence="14">
    <location>
        <begin position="299"/>
        <end position="332"/>
    </location>
</feature>
<feature type="compositionally biased region" description="Basic and acidic residues" evidence="16">
    <location>
        <begin position="708"/>
        <end position="719"/>
    </location>
</feature>
<feature type="region of interest" description="Disordered" evidence="16">
    <location>
        <begin position="795"/>
        <end position="814"/>
    </location>
</feature>
<evidence type="ECO:0000256" key="6">
    <source>
        <dbReference type="ARBA" id="ARBA00022794"/>
    </source>
</evidence>
<dbReference type="FunFam" id="1.25.40.10:FF:000053">
    <property type="entry name" value="Tetratricopeptide repeat domain 17"/>
    <property type="match status" value="1"/>
</dbReference>
<dbReference type="FunFam" id="1.25.40.10:FF:000061">
    <property type="entry name" value="Tetratricopeptide repeat domain 17"/>
    <property type="match status" value="1"/>
</dbReference>
<keyword evidence="8 15" id="KW-0175">Coiled coil</keyword>